<keyword evidence="3" id="KW-1185">Reference proteome</keyword>
<feature type="region of interest" description="Disordered" evidence="1">
    <location>
        <begin position="124"/>
        <end position="145"/>
    </location>
</feature>
<name>A0A1M2V471_TRAPU</name>
<evidence type="ECO:0000256" key="1">
    <source>
        <dbReference type="SAM" id="MobiDB-lite"/>
    </source>
</evidence>
<gene>
    <name evidence="2" type="ORF">TRAPUB_7064</name>
</gene>
<dbReference type="Proteomes" id="UP000184267">
    <property type="component" value="Unassembled WGS sequence"/>
</dbReference>
<organism evidence="2 3">
    <name type="scientific">Trametes pubescens</name>
    <name type="common">White-rot fungus</name>
    <dbReference type="NCBI Taxonomy" id="154538"/>
    <lineage>
        <taxon>Eukaryota</taxon>
        <taxon>Fungi</taxon>
        <taxon>Dikarya</taxon>
        <taxon>Basidiomycota</taxon>
        <taxon>Agaricomycotina</taxon>
        <taxon>Agaricomycetes</taxon>
        <taxon>Polyporales</taxon>
        <taxon>Polyporaceae</taxon>
        <taxon>Trametes</taxon>
    </lineage>
</organism>
<comment type="caution">
    <text evidence="2">The sequence shown here is derived from an EMBL/GenBank/DDBJ whole genome shotgun (WGS) entry which is preliminary data.</text>
</comment>
<sequence>MAYTLPEDLCTVVPVTTEYILRERGVTYQASGEPVTEDFHRFSAYASRVKVLSAEEDNDQLFDNHEIPFDVWTALLLVLPYPIASVFSALRWFAIGCTWPVVADDAMLDAVTWAWPNLESLASTGHPARTAQTAGPKTWTSPEQHSTACSCSHATARASPPSSSP</sequence>
<feature type="compositionally biased region" description="Polar residues" evidence="1">
    <location>
        <begin position="130"/>
        <end position="145"/>
    </location>
</feature>
<protein>
    <submittedName>
        <fullName evidence="2">Uncharacterized protein</fullName>
    </submittedName>
</protein>
<evidence type="ECO:0000313" key="2">
    <source>
        <dbReference type="EMBL" id="OJT02411.1"/>
    </source>
</evidence>
<accession>A0A1M2V471</accession>
<dbReference type="EMBL" id="MNAD01001671">
    <property type="protein sequence ID" value="OJT02411.1"/>
    <property type="molecule type" value="Genomic_DNA"/>
</dbReference>
<dbReference type="AlphaFoldDB" id="A0A1M2V471"/>
<evidence type="ECO:0000313" key="3">
    <source>
        <dbReference type="Proteomes" id="UP000184267"/>
    </source>
</evidence>
<proteinExistence type="predicted"/>
<reference evidence="2 3" key="1">
    <citation type="submission" date="2016-10" db="EMBL/GenBank/DDBJ databases">
        <title>Genome sequence of the basidiomycete white-rot fungus Trametes pubescens.</title>
        <authorList>
            <person name="Makela M.R."/>
            <person name="Granchi Z."/>
            <person name="Peng M."/>
            <person name="De Vries R.P."/>
            <person name="Grigoriev I."/>
            <person name="Riley R."/>
            <person name="Hilden K."/>
        </authorList>
    </citation>
    <scope>NUCLEOTIDE SEQUENCE [LARGE SCALE GENOMIC DNA]</scope>
    <source>
        <strain evidence="2 3">FBCC735</strain>
    </source>
</reference>